<protein>
    <recommendedName>
        <fullName evidence="5">X-X-X-Leu-X-X-Gly heptad repeats</fullName>
    </recommendedName>
</protein>
<dbReference type="NCBIfam" id="TIGR03057">
    <property type="entry name" value="xxxLxxG_by_4"/>
    <property type="match status" value="1"/>
</dbReference>
<sequence length="742" mass="76302">MKNREFRMLVAGTLLAALTVGSLAGSPVYAKEKEQTAQTSESTSVQTDKKDNTKKETAKSSTKPVKDETVYAKIGANGTVKSVIVSDQLNNVENVSEIKDMSVLKEIQNVKGDENFSSSGQNLVWEGDGQNIVYQGTTDKTLPVGLDITYTLDGKEISAEEMEGKSGHLVMRYTYKNTSEEENGTYVPFLMATGMLLDEEVFSNVSVINGKLISDGSKNMAIGLGMPNMQEKLGTDILEIPSYFEVEADVTNYQTPEAITVATNDMFNELEADQFDSVSDLKGSMSELQNAADQLVSGSGELKAGLDTLLSSSGTLTSGIQALANGGTALETGTLTLTEGAQQVAAGLGTASDKVTSVLVPGAEALDTGVSQMQQQLETQLPALSGGIETLYTGINSVAQGMESLNGNMGTIAAGAQSVSQGINAIAANTGTLYGGAEAVYTYLSGISTTDAGIADTTSSQDEITTLQNLIASGTVTGETAEELEAVIGSLSADQQTRDTVNSQRAAQTSGVPQEVLGAAEAVKNGLYTFDQSFQGEKGLAAGAQNLSTALSAQGAVGSGIAQLDAALNKGEPSTGTPSIVAGMESLKTAVSGDNGLAAQVSAGMAQIKGGTSGILEGVAGENGLSSGLSALYAGAGQVSAGAESLYAGAGTLTDGLGTLQTGSGTLIDGVTQLDEGAGTLNDGMIQFNEEGIEKLVDVFSGDVGDLLDKMNEMLENSRGYNNFSGIADGMDGNVKFIFVSE</sequence>
<keyword evidence="2" id="KW-0732">Signal</keyword>
<evidence type="ECO:0000313" key="4">
    <source>
        <dbReference type="Proteomes" id="UP001652394"/>
    </source>
</evidence>
<feature type="signal peptide" evidence="2">
    <location>
        <begin position="1"/>
        <end position="30"/>
    </location>
</feature>
<feature type="compositionally biased region" description="Basic and acidic residues" evidence="1">
    <location>
        <begin position="47"/>
        <end position="65"/>
    </location>
</feature>
<dbReference type="InterPro" id="IPR023908">
    <property type="entry name" value="xxxLxxG_rpt"/>
</dbReference>
<evidence type="ECO:0000256" key="1">
    <source>
        <dbReference type="SAM" id="MobiDB-lite"/>
    </source>
</evidence>
<evidence type="ECO:0000313" key="3">
    <source>
        <dbReference type="EMBL" id="MCU6746933.1"/>
    </source>
</evidence>
<gene>
    <name evidence="3" type="ORF">OCV51_04575</name>
</gene>
<dbReference type="RefSeq" id="WP_059066488.1">
    <property type="nucleotide sequence ID" value="NZ_JAOQJX010000004.1"/>
</dbReference>
<feature type="chain" id="PRO_5045288036" description="X-X-X-Leu-X-X-Gly heptad repeats" evidence="2">
    <location>
        <begin position="31"/>
        <end position="742"/>
    </location>
</feature>
<keyword evidence="4" id="KW-1185">Reference proteome</keyword>
<comment type="caution">
    <text evidence="3">The sequence shown here is derived from an EMBL/GenBank/DDBJ whole genome shotgun (WGS) entry which is preliminary data.</text>
</comment>
<name>A0ABT2T9H4_9FIRM</name>
<dbReference type="Proteomes" id="UP001652394">
    <property type="component" value="Unassembled WGS sequence"/>
</dbReference>
<proteinExistence type="predicted"/>
<organism evidence="3 4">
    <name type="scientific">Faecalicatena acetigenes</name>
    <dbReference type="NCBI Taxonomy" id="2981790"/>
    <lineage>
        <taxon>Bacteria</taxon>
        <taxon>Bacillati</taxon>
        <taxon>Bacillota</taxon>
        <taxon>Clostridia</taxon>
        <taxon>Lachnospirales</taxon>
        <taxon>Lachnospiraceae</taxon>
        <taxon>Faecalicatena</taxon>
    </lineage>
</organism>
<feature type="compositionally biased region" description="Polar residues" evidence="1">
    <location>
        <begin position="36"/>
        <end position="46"/>
    </location>
</feature>
<evidence type="ECO:0000256" key="2">
    <source>
        <dbReference type="SAM" id="SignalP"/>
    </source>
</evidence>
<feature type="region of interest" description="Disordered" evidence="1">
    <location>
        <begin position="32"/>
        <end position="65"/>
    </location>
</feature>
<dbReference type="EMBL" id="JAOQJX010000004">
    <property type="protein sequence ID" value="MCU6746933.1"/>
    <property type="molecule type" value="Genomic_DNA"/>
</dbReference>
<accession>A0ABT2T9H4</accession>
<evidence type="ECO:0008006" key="5">
    <source>
        <dbReference type="Google" id="ProtNLM"/>
    </source>
</evidence>
<reference evidence="3 4" key="1">
    <citation type="journal article" date="2021" name="ISME Commun">
        <title>Automated analysis of genomic sequences facilitates high-throughput and comprehensive description of bacteria.</title>
        <authorList>
            <person name="Hitch T.C.A."/>
        </authorList>
    </citation>
    <scope>NUCLEOTIDE SEQUENCE [LARGE SCALE GENOMIC DNA]</scope>
    <source>
        <strain evidence="3 4">H2_18</strain>
    </source>
</reference>